<dbReference type="OrthoDB" id="10264956at2759"/>
<gene>
    <name evidence="1" type="primary">STLP5</name>
    <name evidence="1" type="ORF">CR513_17742</name>
</gene>
<feature type="non-terminal residue" evidence="1">
    <location>
        <position position="1"/>
    </location>
</feature>
<comment type="caution">
    <text evidence="1">The sequence shown here is derived from an EMBL/GenBank/DDBJ whole genome shotgun (WGS) entry which is preliminary data.</text>
</comment>
<name>A0A371H8V5_MUCPR</name>
<dbReference type="Proteomes" id="UP000257109">
    <property type="component" value="Unassembled WGS sequence"/>
</dbReference>
<dbReference type="STRING" id="157652.A0A371H8V5"/>
<dbReference type="GO" id="GO:0009846">
    <property type="term" value="P:pollen germination"/>
    <property type="evidence" value="ECO:0007669"/>
    <property type="project" value="InterPro"/>
</dbReference>
<dbReference type="AlphaFoldDB" id="A0A371H8V5"/>
<dbReference type="GO" id="GO:0008373">
    <property type="term" value="F:sialyltransferase activity"/>
    <property type="evidence" value="ECO:0007669"/>
    <property type="project" value="InterPro"/>
</dbReference>
<dbReference type="InterPro" id="IPR044782">
    <property type="entry name" value="SIA1/STLP5"/>
</dbReference>
<organism evidence="1 2">
    <name type="scientific">Mucuna pruriens</name>
    <name type="common">Velvet bean</name>
    <name type="synonym">Dolichos pruriens</name>
    <dbReference type="NCBI Taxonomy" id="157652"/>
    <lineage>
        <taxon>Eukaryota</taxon>
        <taxon>Viridiplantae</taxon>
        <taxon>Streptophyta</taxon>
        <taxon>Embryophyta</taxon>
        <taxon>Tracheophyta</taxon>
        <taxon>Spermatophyta</taxon>
        <taxon>Magnoliopsida</taxon>
        <taxon>eudicotyledons</taxon>
        <taxon>Gunneridae</taxon>
        <taxon>Pentapetalae</taxon>
        <taxon>rosids</taxon>
        <taxon>fabids</taxon>
        <taxon>Fabales</taxon>
        <taxon>Fabaceae</taxon>
        <taxon>Papilionoideae</taxon>
        <taxon>50 kb inversion clade</taxon>
        <taxon>NPAAA clade</taxon>
        <taxon>indigoferoid/millettioid clade</taxon>
        <taxon>Phaseoleae</taxon>
        <taxon>Mucuna</taxon>
    </lineage>
</organism>
<reference evidence="1" key="1">
    <citation type="submission" date="2018-05" db="EMBL/GenBank/DDBJ databases">
        <title>Draft genome of Mucuna pruriens seed.</title>
        <authorList>
            <person name="Nnadi N.E."/>
            <person name="Vos R."/>
            <person name="Hasami M.H."/>
            <person name="Devisetty U.K."/>
            <person name="Aguiy J.C."/>
        </authorList>
    </citation>
    <scope>NUCLEOTIDE SEQUENCE [LARGE SCALE GENOMIC DNA]</scope>
    <source>
        <strain evidence="1">JCA_2017</strain>
    </source>
</reference>
<evidence type="ECO:0000313" key="2">
    <source>
        <dbReference type="Proteomes" id="UP000257109"/>
    </source>
</evidence>
<evidence type="ECO:0000313" key="1">
    <source>
        <dbReference type="EMBL" id="RDX99232.1"/>
    </source>
</evidence>
<dbReference type="PANTHER" id="PTHR47486">
    <property type="entry name" value="SIALYLTRANSFERASE-LIKE PROTEIN 1"/>
    <property type="match status" value="1"/>
</dbReference>
<dbReference type="EMBL" id="QJKJ01003277">
    <property type="protein sequence ID" value="RDX99232.1"/>
    <property type="molecule type" value="Genomic_DNA"/>
</dbReference>
<protein>
    <submittedName>
        <fullName evidence="1">Sialyltransferase-like protein 5</fullName>
    </submittedName>
</protein>
<accession>A0A371H8V5</accession>
<proteinExistence type="predicted"/>
<feature type="non-terminal residue" evidence="1">
    <location>
        <position position="127"/>
    </location>
</feature>
<dbReference type="GO" id="GO:0009860">
    <property type="term" value="P:pollen tube growth"/>
    <property type="evidence" value="ECO:0007669"/>
    <property type="project" value="InterPro"/>
</dbReference>
<dbReference type="PANTHER" id="PTHR47486:SF1">
    <property type="entry name" value="SIALYLTRANSFERASE-LIKE PROTEIN 1"/>
    <property type="match status" value="1"/>
</dbReference>
<sequence>MRLHKQVPSVNQQPIILYLTILLWEQYRNMTTMLTREYLDARSDGWVDVDYASLRIAQLGTKSSSVKKVGVGSLMNEASALPLSASNIYMEEVQVKLGEELHIISYHVCQAWYIVPQYHNPIRTLQK</sequence>
<keyword evidence="2" id="KW-1185">Reference proteome</keyword>